<feature type="region of interest" description="Disordered" evidence="1">
    <location>
        <begin position="827"/>
        <end position="846"/>
    </location>
</feature>
<dbReference type="InterPro" id="IPR027417">
    <property type="entry name" value="P-loop_NTPase"/>
</dbReference>
<evidence type="ECO:0008006" key="4">
    <source>
        <dbReference type="Google" id="ProtNLM"/>
    </source>
</evidence>
<dbReference type="EMBL" id="MRBO01000249">
    <property type="protein sequence ID" value="KAB2586040.1"/>
    <property type="molecule type" value="Genomic_DNA"/>
</dbReference>
<proteinExistence type="predicted"/>
<dbReference type="Pfam" id="PF12846">
    <property type="entry name" value="AAA_10"/>
    <property type="match status" value="1"/>
</dbReference>
<protein>
    <recommendedName>
        <fullName evidence="4">AAA-like domain protein</fullName>
    </recommendedName>
</protein>
<name>A0A0C2VHI3_RHOER</name>
<reference evidence="2 3" key="1">
    <citation type="journal article" date="2017" name="Poromechanics V (2013)">
        <title>Genomic Characterization of the Arsenic-Tolerant Actinobacterium, &lt;i&gt;Rhodococcus erythropolis&lt;/i&gt; S43.</title>
        <authorList>
            <person name="Retamal-Morales G."/>
            <person name="Mehnert M."/>
            <person name="Schwabe R."/>
            <person name="Tischler D."/>
            <person name="Schloemann M."/>
            <person name="Levican G.J."/>
        </authorList>
    </citation>
    <scope>NUCLEOTIDE SEQUENCE [LARGE SCALE GENOMIC DNA]</scope>
    <source>
        <strain evidence="2 3">S43</strain>
    </source>
</reference>
<evidence type="ECO:0000256" key="1">
    <source>
        <dbReference type="SAM" id="MobiDB-lite"/>
    </source>
</evidence>
<comment type="caution">
    <text evidence="2">The sequence shown here is derived from an EMBL/GenBank/DDBJ whole genome shotgun (WGS) entry which is preliminary data.</text>
</comment>
<gene>
    <name evidence="2" type="ORF">BS297_07245</name>
</gene>
<accession>A0A0C2VHI3</accession>
<dbReference type="Gene3D" id="3.40.50.300">
    <property type="entry name" value="P-loop containing nucleotide triphosphate hydrolases"/>
    <property type="match status" value="2"/>
</dbReference>
<sequence length="846" mass="92047">MLQPITAVGGNLRWTRSGTVWADFILTGIEYGYRPAEDKSTARSMHKMLMRALDGEALLLGICASLNPEAVVARMEEGIDLDAHLQWAAECDATIETLEMFQPGKRIYWLSIPLANKGWKNQAAAAWSAARTTLTDYLGLPRTSLDPEEVARRTTQANMIAADIPAYFRPTPATPAQMVWLHQHSLQRGLGLDSDVPLPYASIGTKPMAAFTAARFDEGAQSDRPSSGWKSKAPTLTKALKIDQPWTLEERPANYQCLLALADTPSGNTVFPGSEFLALADAIAGVDVDWGIRLHIRSSAEVSKKNKRALINLNEQFSQREGEVSHGHGVLHAAAEDLAEYAAKMDADNMEVEVQSTTIFAIGAHTEEVALRDARQLAKLFELSSYKLVSPLGFQEDLWHALNPGVSTPSIVKEFAQITTSTDFSAYVPCVHNDLGDSSGPLLALNISSARIGVVHHDVAKKSAADISGSFAAVGALGSGKSVLLKGIGGAFHDRGGKIVVIDHTEVGEYARWAATIAEAVIADLSHPKWSLDPLRIFGPEKGAEVATSVLLPLLQLQPDEPLGVLLGTVLEPAYRGEHGLLDGGLGDILDHLRSDECTLVQRIELADKLGVYARKSYAAALFEKGLPALDITAQAIVFRTHTVKLPSQQEIVQEHLFRQLGLEKRVGRAMYALIGLIARGICFANPSEPAMFLADECHRMTRAEEGVDIVIDFLREGRKEQAYIGLGSQDPDEGLGNETLRGLIPTRFAMRQTDATLARRSLAFVGLDPRDPDMFKELTEQTSPVSGKDPDTGAEYVEPHRRGEGYMRDAYGNIGRIKVLMPSELNRAHATQTTPDKAPKELIDA</sequence>
<evidence type="ECO:0000313" key="3">
    <source>
        <dbReference type="Proteomes" id="UP000325576"/>
    </source>
</evidence>
<organism evidence="2 3">
    <name type="scientific">Rhodococcus erythropolis</name>
    <name type="common">Arthrobacter picolinophilus</name>
    <dbReference type="NCBI Taxonomy" id="1833"/>
    <lineage>
        <taxon>Bacteria</taxon>
        <taxon>Bacillati</taxon>
        <taxon>Actinomycetota</taxon>
        <taxon>Actinomycetes</taxon>
        <taxon>Mycobacteriales</taxon>
        <taxon>Nocardiaceae</taxon>
        <taxon>Rhodococcus</taxon>
        <taxon>Rhodococcus erythropolis group</taxon>
    </lineage>
</organism>
<dbReference type="Proteomes" id="UP000325576">
    <property type="component" value="Unassembled WGS sequence"/>
</dbReference>
<dbReference type="AlphaFoldDB" id="A0A0C2VHI3"/>
<dbReference type="SUPFAM" id="SSF52540">
    <property type="entry name" value="P-loop containing nucleoside triphosphate hydrolases"/>
    <property type="match status" value="1"/>
</dbReference>
<evidence type="ECO:0000313" key="2">
    <source>
        <dbReference type="EMBL" id="KAB2586040.1"/>
    </source>
</evidence>